<evidence type="ECO:0000259" key="1">
    <source>
        <dbReference type="PROSITE" id="PS51186"/>
    </source>
</evidence>
<dbReference type="InterPro" id="IPR053144">
    <property type="entry name" value="Acetyltransferase_Butenolide"/>
</dbReference>
<dbReference type="Gene3D" id="3.40.630.30">
    <property type="match status" value="1"/>
</dbReference>
<feature type="domain" description="N-acetyltransferase" evidence="1">
    <location>
        <begin position="31"/>
        <end position="176"/>
    </location>
</feature>
<dbReference type="EMBL" id="CABFOC020000050">
    <property type="protein sequence ID" value="CAH0054579.1"/>
    <property type="molecule type" value="Genomic_DNA"/>
</dbReference>
<sequence>MASTKSSLQARCWEKGQFLISTDPKLFPIQQLIQVFESSDFYWAKSLSPRVMQETLDNSLSFGLYKRPQSTSTSEATDSTSGLAFIGIARCVTDFITFVYLTDVWVEPTQQGKGLGTWLVQCVQEVLVEMPDLRRSMLFTADWKRSVPFYQKLMNMELIESKRGEGLAVMESKGRGHPSYGREGTGY</sequence>
<reference evidence="2 3" key="2">
    <citation type="submission" date="2021-10" db="EMBL/GenBank/DDBJ databases">
        <authorList>
            <person name="Piombo E."/>
        </authorList>
    </citation>
    <scope>NUCLEOTIDE SEQUENCE [LARGE SCALE GENOMIC DNA]</scope>
</reference>
<dbReference type="CDD" id="cd04301">
    <property type="entry name" value="NAT_SF"/>
    <property type="match status" value="1"/>
</dbReference>
<name>A0A9P0EN05_9HYPO</name>
<gene>
    <name evidence="2" type="ORF">CSOL1703_00016644</name>
</gene>
<dbReference type="GO" id="GO:0016747">
    <property type="term" value="F:acyltransferase activity, transferring groups other than amino-acyl groups"/>
    <property type="evidence" value="ECO:0007669"/>
    <property type="project" value="InterPro"/>
</dbReference>
<dbReference type="InterPro" id="IPR016181">
    <property type="entry name" value="Acyl_CoA_acyltransferase"/>
</dbReference>
<evidence type="ECO:0000313" key="2">
    <source>
        <dbReference type="EMBL" id="CAH0054579.1"/>
    </source>
</evidence>
<evidence type="ECO:0000313" key="3">
    <source>
        <dbReference type="Proteomes" id="UP000775872"/>
    </source>
</evidence>
<keyword evidence="3" id="KW-1185">Reference proteome</keyword>
<comment type="caution">
    <text evidence="2">The sequence shown here is derived from an EMBL/GenBank/DDBJ whole genome shotgun (WGS) entry which is preliminary data.</text>
</comment>
<dbReference type="SUPFAM" id="SSF55729">
    <property type="entry name" value="Acyl-CoA N-acyltransferases (Nat)"/>
    <property type="match status" value="1"/>
</dbReference>
<dbReference type="PANTHER" id="PTHR43233">
    <property type="entry name" value="FAMILY N-ACETYLTRANSFERASE, PUTATIVE (AFU_ORTHOLOGUE AFUA_6G03350)-RELATED"/>
    <property type="match status" value="1"/>
</dbReference>
<reference evidence="3" key="1">
    <citation type="submission" date="2019-06" db="EMBL/GenBank/DDBJ databases">
        <authorList>
            <person name="Broberg M."/>
        </authorList>
    </citation>
    <scope>NUCLEOTIDE SEQUENCE [LARGE SCALE GENOMIC DNA]</scope>
</reference>
<dbReference type="OrthoDB" id="10039976at2759"/>
<protein>
    <recommendedName>
        <fullName evidence="1">N-acetyltransferase domain-containing protein</fullName>
    </recommendedName>
</protein>
<dbReference type="InterPro" id="IPR000182">
    <property type="entry name" value="GNAT_dom"/>
</dbReference>
<dbReference type="PANTHER" id="PTHR43233:SF1">
    <property type="entry name" value="FAMILY N-ACETYLTRANSFERASE, PUTATIVE (AFU_ORTHOLOGUE AFUA_6G03350)-RELATED"/>
    <property type="match status" value="1"/>
</dbReference>
<proteinExistence type="predicted"/>
<organism evidence="2 3">
    <name type="scientific">Clonostachys solani</name>
    <dbReference type="NCBI Taxonomy" id="160281"/>
    <lineage>
        <taxon>Eukaryota</taxon>
        <taxon>Fungi</taxon>
        <taxon>Dikarya</taxon>
        <taxon>Ascomycota</taxon>
        <taxon>Pezizomycotina</taxon>
        <taxon>Sordariomycetes</taxon>
        <taxon>Hypocreomycetidae</taxon>
        <taxon>Hypocreales</taxon>
        <taxon>Bionectriaceae</taxon>
        <taxon>Clonostachys</taxon>
    </lineage>
</organism>
<dbReference type="PROSITE" id="PS51186">
    <property type="entry name" value="GNAT"/>
    <property type="match status" value="1"/>
</dbReference>
<dbReference type="Proteomes" id="UP000775872">
    <property type="component" value="Unassembled WGS sequence"/>
</dbReference>
<dbReference type="Pfam" id="PF00583">
    <property type="entry name" value="Acetyltransf_1"/>
    <property type="match status" value="1"/>
</dbReference>
<accession>A0A9P0EN05</accession>
<dbReference type="AlphaFoldDB" id="A0A9P0EN05"/>